<dbReference type="AlphaFoldDB" id="C8PH08"/>
<comment type="caution">
    <text evidence="1">The sequence shown here is derived from an EMBL/GenBank/DDBJ whole genome shotgun (WGS) entry which is preliminary data.</text>
</comment>
<dbReference type="Proteomes" id="UP000005709">
    <property type="component" value="Unassembled WGS sequence"/>
</dbReference>
<gene>
    <name evidence="1" type="ORF">CAMGR0001_2196</name>
</gene>
<sequence length="44" mass="4984">MQLRHEAKLGLGNGCKILSCNVAKFNARREISFCRIKIYMDALA</sequence>
<proteinExistence type="predicted"/>
<evidence type="ECO:0000313" key="1">
    <source>
        <dbReference type="EMBL" id="EEV17829.1"/>
    </source>
</evidence>
<accession>C8PH08</accession>
<name>C8PH08_9BACT</name>
<evidence type="ECO:0000313" key="2">
    <source>
        <dbReference type="Proteomes" id="UP000005709"/>
    </source>
</evidence>
<reference evidence="1 2" key="1">
    <citation type="submission" date="2009-07" db="EMBL/GenBank/DDBJ databases">
        <authorList>
            <person name="Madupu R."/>
            <person name="Sebastian Y."/>
            <person name="Durkin A.S."/>
            <person name="Torralba M."/>
            <person name="Methe B."/>
            <person name="Sutton G.G."/>
            <person name="Strausberg R.L."/>
            <person name="Nelson K.E."/>
        </authorList>
    </citation>
    <scope>NUCLEOTIDE SEQUENCE [LARGE SCALE GENOMIC DNA]</scope>
    <source>
        <strain evidence="1 2">RM3268</strain>
    </source>
</reference>
<keyword evidence="2" id="KW-1185">Reference proteome</keyword>
<dbReference type="EMBL" id="ACYG01000022">
    <property type="protein sequence ID" value="EEV17829.1"/>
    <property type="molecule type" value="Genomic_DNA"/>
</dbReference>
<protein>
    <submittedName>
        <fullName evidence="1">Uncharacterized protein</fullName>
    </submittedName>
</protein>
<organism evidence="1 2">
    <name type="scientific">Campylobacter gracilis RM3268</name>
    <dbReference type="NCBI Taxonomy" id="553220"/>
    <lineage>
        <taxon>Bacteria</taxon>
        <taxon>Pseudomonadati</taxon>
        <taxon>Campylobacterota</taxon>
        <taxon>Epsilonproteobacteria</taxon>
        <taxon>Campylobacterales</taxon>
        <taxon>Campylobacteraceae</taxon>
        <taxon>Campylobacter</taxon>
    </lineage>
</organism>